<dbReference type="OrthoDB" id="696729at2759"/>
<dbReference type="PANTHER" id="PTHR33889:SF5">
    <property type="entry name" value="OS07G0251050 PROTEIN"/>
    <property type="match status" value="1"/>
</dbReference>
<dbReference type="InterPro" id="IPR056671">
    <property type="entry name" value="DUF7769"/>
</dbReference>
<feature type="domain" description="DUF7769" evidence="1">
    <location>
        <begin position="57"/>
        <end position="99"/>
    </location>
</feature>
<dbReference type="PANTHER" id="PTHR33889">
    <property type="entry name" value="OS04G0681850 PROTEIN"/>
    <property type="match status" value="1"/>
</dbReference>
<dbReference type="EMBL" id="JACEFO010000430">
    <property type="protein sequence ID" value="KAF8769580.1"/>
    <property type="molecule type" value="Genomic_DNA"/>
</dbReference>
<reference evidence="2" key="1">
    <citation type="submission" date="2020-07" db="EMBL/GenBank/DDBJ databases">
        <title>Genome sequence and genetic diversity analysis of an under-domesticated orphan crop, white fonio (Digitaria exilis).</title>
        <authorList>
            <person name="Bennetzen J.L."/>
            <person name="Chen S."/>
            <person name="Ma X."/>
            <person name="Wang X."/>
            <person name="Yssel A.E.J."/>
            <person name="Chaluvadi S.R."/>
            <person name="Johnson M."/>
            <person name="Gangashetty P."/>
            <person name="Hamidou F."/>
            <person name="Sanogo M.D."/>
            <person name="Zwaenepoel A."/>
            <person name="Wallace J."/>
            <person name="Van De Peer Y."/>
            <person name="Van Deynze A."/>
        </authorList>
    </citation>
    <scope>NUCLEOTIDE SEQUENCE</scope>
    <source>
        <tissue evidence="2">Leaves</tissue>
    </source>
</reference>
<evidence type="ECO:0000259" key="1">
    <source>
        <dbReference type="Pfam" id="PF24964"/>
    </source>
</evidence>
<dbReference type="Proteomes" id="UP000636709">
    <property type="component" value="Unassembled WGS sequence"/>
</dbReference>
<evidence type="ECO:0000313" key="3">
    <source>
        <dbReference type="Proteomes" id="UP000636709"/>
    </source>
</evidence>
<evidence type="ECO:0000313" key="2">
    <source>
        <dbReference type="EMBL" id="KAF8769580.1"/>
    </source>
</evidence>
<proteinExistence type="predicted"/>
<dbReference type="Pfam" id="PF24964">
    <property type="entry name" value="DUF7769"/>
    <property type="match status" value="1"/>
</dbReference>
<name>A0A835KTE9_9POAL</name>
<sequence>MPGVDLNEPINWDEVEEFEGGVLDLDYNFVWDSGNEEGTPVNIKKRRYYPPDIKRILYARCLELSAPGMLKEGVTKSVADEIGVPLRVVQRVWLDGKKVKKTHLILMSSKMFHLESVILSAT</sequence>
<comment type="caution">
    <text evidence="2">The sequence shown here is derived from an EMBL/GenBank/DDBJ whole genome shotgun (WGS) entry which is preliminary data.</text>
</comment>
<keyword evidence="3" id="KW-1185">Reference proteome</keyword>
<accession>A0A835KTE9</accession>
<protein>
    <recommendedName>
        <fullName evidence="1">DUF7769 domain-containing protein</fullName>
    </recommendedName>
</protein>
<dbReference type="AlphaFoldDB" id="A0A835KTE9"/>
<gene>
    <name evidence="2" type="ORF">HU200_006171</name>
</gene>
<organism evidence="2 3">
    <name type="scientific">Digitaria exilis</name>
    <dbReference type="NCBI Taxonomy" id="1010633"/>
    <lineage>
        <taxon>Eukaryota</taxon>
        <taxon>Viridiplantae</taxon>
        <taxon>Streptophyta</taxon>
        <taxon>Embryophyta</taxon>
        <taxon>Tracheophyta</taxon>
        <taxon>Spermatophyta</taxon>
        <taxon>Magnoliopsida</taxon>
        <taxon>Liliopsida</taxon>
        <taxon>Poales</taxon>
        <taxon>Poaceae</taxon>
        <taxon>PACMAD clade</taxon>
        <taxon>Panicoideae</taxon>
        <taxon>Panicodae</taxon>
        <taxon>Paniceae</taxon>
        <taxon>Anthephorinae</taxon>
        <taxon>Digitaria</taxon>
    </lineage>
</organism>